<accession>A0A445EAT3</accession>
<evidence type="ECO:0008006" key="3">
    <source>
        <dbReference type="Google" id="ProtNLM"/>
    </source>
</evidence>
<organism evidence="1 2">
    <name type="scientific">Arachis hypogaea</name>
    <name type="common">Peanut</name>
    <dbReference type="NCBI Taxonomy" id="3818"/>
    <lineage>
        <taxon>Eukaryota</taxon>
        <taxon>Viridiplantae</taxon>
        <taxon>Streptophyta</taxon>
        <taxon>Embryophyta</taxon>
        <taxon>Tracheophyta</taxon>
        <taxon>Spermatophyta</taxon>
        <taxon>Magnoliopsida</taxon>
        <taxon>eudicotyledons</taxon>
        <taxon>Gunneridae</taxon>
        <taxon>Pentapetalae</taxon>
        <taxon>rosids</taxon>
        <taxon>fabids</taxon>
        <taxon>Fabales</taxon>
        <taxon>Fabaceae</taxon>
        <taxon>Papilionoideae</taxon>
        <taxon>50 kb inversion clade</taxon>
        <taxon>dalbergioids sensu lato</taxon>
        <taxon>Dalbergieae</taxon>
        <taxon>Pterocarpus clade</taxon>
        <taxon>Arachis</taxon>
    </lineage>
</organism>
<evidence type="ECO:0000313" key="1">
    <source>
        <dbReference type="EMBL" id="RYR72433.1"/>
    </source>
</evidence>
<comment type="caution">
    <text evidence="1">The sequence shown here is derived from an EMBL/GenBank/DDBJ whole genome shotgun (WGS) entry which is preliminary data.</text>
</comment>
<dbReference type="STRING" id="3818.A0A445EAT3"/>
<dbReference type="GO" id="GO:0000166">
    <property type="term" value="F:nucleotide binding"/>
    <property type="evidence" value="ECO:0007669"/>
    <property type="project" value="InterPro"/>
</dbReference>
<dbReference type="AlphaFoldDB" id="A0A445EAT3"/>
<dbReference type="Proteomes" id="UP000289738">
    <property type="component" value="Chromosome A02"/>
</dbReference>
<evidence type="ECO:0000313" key="2">
    <source>
        <dbReference type="Proteomes" id="UP000289738"/>
    </source>
</evidence>
<protein>
    <recommendedName>
        <fullName evidence="3">Homeobox domain-containing protein</fullName>
    </recommendedName>
</protein>
<dbReference type="EMBL" id="SDMP01000002">
    <property type="protein sequence ID" value="RYR72433.1"/>
    <property type="molecule type" value="Genomic_DNA"/>
</dbReference>
<dbReference type="Gene3D" id="3.40.1110.10">
    <property type="entry name" value="Calcium-transporting ATPase, cytoplasmic domain N"/>
    <property type="match status" value="1"/>
</dbReference>
<dbReference type="InterPro" id="IPR023299">
    <property type="entry name" value="ATPase_P-typ_cyto_dom_N"/>
</dbReference>
<proteinExistence type="predicted"/>
<reference evidence="1 2" key="1">
    <citation type="submission" date="2019-01" db="EMBL/GenBank/DDBJ databases">
        <title>Sequencing of cultivated peanut Arachis hypogaea provides insights into genome evolution and oil improvement.</title>
        <authorList>
            <person name="Chen X."/>
        </authorList>
    </citation>
    <scope>NUCLEOTIDE SEQUENCE [LARGE SCALE GENOMIC DNA]</scope>
    <source>
        <strain evidence="2">cv. Fuhuasheng</strain>
        <tissue evidence="1">Leaves</tissue>
    </source>
</reference>
<name>A0A445EAT3_ARAHY</name>
<sequence length="123" mass="13636">MKQASNWFINARVRLAEEECLGRVMDTFGSVELDFSSYTQQQQQQQGFNEVSLTLGLQQHGGSGVSLAFPPPPVSSHHSSLFYARAGIIDVHFLPFNPADKRTALTYIDVDGNWHRASKGAPE</sequence>
<gene>
    <name evidence="1" type="ORF">Ahy_A02g006652</name>
</gene>
<keyword evidence="2" id="KW-1185">Reference proteome</keyword>